<dbReference type="Gene3D" id="3.20.20.480">
    <property type="entry name" value="Trimethylamine methyltransferase-like"/>
    <property type="match status" value="1"/>
</dbReference>
<dbReference type="Proteomes" id="UP000320679">
    <property type="component" value="Unassembled WGS sequence"/>
</dbReference>
<evidence type="ECO:0000313" key="4">
    <source>
        <dbReference type="EMBL" id="TET48118.1"/>
    </source>
</evidence>
<sequence length="493" mass="54367">MGLTQKGRGFLRLLSDDEIRKIHYGTLNILEEQGVKFLLPEARQIFADAGLEVSKEGVVRFPSYVVEDAIKKAPSRFTRYPLHPSYPEVDMGSDSLYIMPGSTPRYILDLETGKQRLATKQDVANFAKLADALPHFHLGNGGLEASDLPKKVWHAFYFEMMTKNMRKPMPAGDGLNKKISQDLVHLVSAVLGGKEEVARKKTYAMTAPPISSLTWGKNVTAFIAAAKAEIPVEIMPMPMAGSSHPVSLAGTLIQTNAEILSIVVLTQFINPGTPVIYAPYPGIMDMRFANHVFGCPEAALIGATAAQLSRWYGIPNDIVTGTVDAKIPDGQAAYEKVMVTLLPALAGANSMTHFGGLIDFAGTQSLEQLVIDNEIAGNILRIIEGMDTSEDKLAIDVIKEVGVGGNFLSHPHTLKCFREEHFQVDLADRNPRSVWERLGSKTLLEKARERVKKILSEYCPPPLDKDTQKELEKAVREIYEREGVPYTPIPTKW</sequence>
<keyword evidence="2" id="KW-0489">Methyltransferase</keyword>
<comment type="caution">
    <text evidence="4">The sequence shown here is derived from an EMBL/GenBank/DDBJ whole genome shotgun (WGS) entry which is preliminary data.</text>
</comment>
<name>A0A523V022_UNCAE</name>
<dbReference type="Pfam" id="PF06253">
    <property type="entry name" value="MTTB"/>
    <property type="match status" value="1"/>
</dbReference>
<evidence type="ECO:0000256" key="1">
    <source>
        <dbReference type="ARBA" id="ARBA00007137"/>
    </source>
</evidence>
<keyword evidence="3" id="KW-0808">Transferase</keyword>
<dbReference type="AlphaFoldDB" id="A0A523V022"/>
<evidence type="ECO:0000313" key="5">
    <source>
        <dbReference type="Proteomes" id="UP000320679"/>
    </source>
</evidence>
<comment type="similarity">
    <text evidence="1">Belongs to the trimethylamine methyltransferase family.</text>
</comment>
<dbReference type="InterPro" id="IPR038601">
    <property type="entry name" value="MttB-like_sf"/>
</dbReference>
<reference evidence="4 5" key="1">
    <citation type="submission" date="2019-03" db="EMBL/GenBank/DDBJ databases">
        <title>Metabolic potential of uncultured bacteria and archaea associated with petroleum seepage in deep-sea sediments.</title>
        <authorList>
            <person name="Dong X."/>
            <person name="Hubert C."/>
        </authorList>
    </citation>
    <scope>NUCLEOTIDE SEQUENCE [LARGE SCALE GENOMIC DNA]</scope>
    <source>
        <strain evidence="4">E29_bin78</strain>
    </source>
</reference>
<dbReference type="GO" id="GO:0008168">
    <property type="term" value="F:methyltransferase activity"/>
    <property type="evidence" value="ECO:0007669"/>
    <property type="project" value="UniProtKB-KW"/>
</dbReference>
<dbReference type="InterPro" id="IPR010426">
    <property type="entry name" value="MTTB_MeTrfase"/>
</dbReference>
<proteinExistence type="inferred from homology"/>
<evidence type="ECO:0000256" key="3">
    <source>
        <dbReference type="ARBA" id="ARBA00022679"/>
    </source>
</evidence>
<dbReference type="GO" id="GO:0015948">
    <property type="term" value="P:methanogenesis"/>
    <property type="evidence" value="ECO:0007669"/>
    <property type="project" value="InterPro"/>
</dbReference>
<evidence type="ECO:0008006" key="6">
    <source>
        <dbReference type="Google" id="ProtNLM"/>
    </source>
</evidence>
<evidence type="ECO:0000256" key="2">
    <source>
        <dbReference type="ARBA" id="ARBA00022603"/>
    </source>
</evidence>
<gene>
    <name evidence="4" type="ORF">E3J59_01095</name>
</gene>
<dbReference type="GO" id="GO:0032259">
    <property type="term" value="P:methylation"/>
    <property type="evidence" value="ECO:0007669"/>
    <property type="project" value="UniProtKB-KW"/>
</dbReference>
<organism evidence="4 5">
    <name type="scientific">Aerophobetes bacterium</name>
    <dbReference type="NCBI Taxonomy" id="2030807"/>
    <lineage>
        <taxon>Bacteria</taxon>
        <taxon>Candidatus Aerophobota</taxon>
    </lineage>
</organism>
<protein>
    <recommendedName>
        <fullName evidence="6">Trimethylamine methyltransferase</fullName>
    </recommendedName>
</protein>
<dbReference type="EMBL" id="SOJK01000051">
    <property type="protein sequence ID" value="TET48118.1"/>
    <property type="molecule type" value="Genomic_DNA"/>
</dbReference>
<accession>A0A523V022</accession>